<evidence type="ECO:0000259" key="5">
    <source>
        <dbReference type="PROSITE" id="PS50089"/>
    </source>
</evidence>
<keyword evidence="3" id="KW-0862">Zinc</keyword>
<keyword evidence="9" id="KW-1185">Reference proteome</keyword>
<dbReference type="InterPro" id="IPR008913">
    <property type="entry name" value="Znf_CHY"/>
</dbReference>
<gene>
    <name evidence="8" type="ORF">ZOSMA_211G00160</name>
</gene>
<dbReference type="PANTHER" id="PTHR21319:SF20">
    <property type="entry name" value="E3 UBIQUITIN-PROTEIN LIGASE MIEL1"/>
    <property type="match status" value="1"/>
</dbReference>
<dbReference type="InterPro" id="IPR017921">
    <property type="entry name" value="Znf_CTCHY"/>
</dbReference>
<dbReference type="PROSITE" id="PS51270">
    <property type="entry name" value="ZF_CTCHY"/>
    <property type="match status" value="1"/>
</dbReference>
<dbReference type="AlphaFoldDB" id="A0A0K9PMQ1"/>
<evidence type="ECO:0000259" key="6">
    <source>
        <dbReference type="PROSITE" id="PS51266"/>
    </source>
</evidence>
<evidence type="ECO:0000313" key="9">
    <source>
        <dbReference type="Proteomes" id="UP000036987"/>
    </source>
</evidence>
<evidence type="ECO:0000256" key="1">
    <source>
        <dbReference type="ARBA" id="ARBA00022723"/>
    </source>
</evidence>
<dbReference type="PROSITE" id="PS51266">
    <property type="entry name" value="ZF_CHY"/>
    <property type="match status" value="1"/>
</dbReference>
<dbReference type="PANTHER" id="PTHR21319">
    <property type="entry name" value="RING FINGER AND CHY ZINC FINGER DOMAIN-CONTAINING PROTEIN 1"/>
    <property type="match status" value="1"/>
</dbReference>
<dbReference type="Gene3D" id="3.30.40.10">
    <property type="entry name" value="Zinc/RING finger domain, C3HC4 (zinc finger)"/>
    <property type="match status" value="1"/>
</dbReference>
<feature type="domain" description="CHY-type" evidence="6">
    <location>
        <begin position="20"/>
        <end position="89"/>
    </location>
</feature>
<dbReference type="InterPro" id="IPR013083">
    <property type="entry name" value="Znf_RING/FYVE/PHD"/>
</dbReference>
<dbReference type="GO" id="GO:0016567">
    <property type="term" value="P:protein ubiquitination"/>
    <property type="evidence" value="ECO:0000318"/>
    <property type="project" value="GO_Central"/>
</dbReference>
<dbReference type="Proteomes" id="UP000036987">
    <property type="component" value="Unassembled WGS sequence"/>
</dbReference>
<dbReference type="SUPFAM" id="SSF161219">
    <property type="entry name" value="CHY zinc finger-like"/>
    <property type="match status" value="1"/>
</dbReference>
<dbReference type="GO" id="GO:0061630">
    <property type="term" value="F:ubiquitin protein ligase activity"/>
    <property type="evidence" value="ECO:0000318"/>
    <property type="project" value="GO_Central"/>
</dbReference>
<evidence type="ECO:0000313" key="8">
    <source>
        <dbReference type="EMBL" id="KMZ69507.1"/>
    </source>
</evidence>
<dbReference type="SUPFAM" id="SSF57850">
    <property type="entry name" value="RING/U-box"/>
    <property type="match status" value="1"/>
</dbReference>
<dbReference type="EMBL" id="LFYR01000760">
    <property type="protein sequence ID" value="KMZ69507.1"/>
    <property type="molecule type" value="Genomic_DNA"/>
</dbReference>
<dbReference type="STRING" id="29655.A0A0K9PMQ1"/>
<protein>
    <submittedName>
        <fullName evidence="8">RING finger and CHY zinc finger domain-containing protein 1</fullName>
    </submittedName>
</protein>
<dbReference type="OrthoDB" id="411372at2759"/>
<evidence type="ECO:0000259" key="7">
    <source>
        <dbReference type="PROSITE" id="PS51270"/>
    </source>
</evidence>
<proteinExistence type="predicted"/>
<dbReference type="GO" id="GO:0008270">
    <property type="term" value="F:zinc ion binding"/>
    <property type="evidence" value="ECO:0007669"/>
    <property type="project" value="UniProtKB-KW"/>
</dbReference>
<dbReference type="SMART" id="SM00184">
    <property type="entry name" value="RING"/>
    <property type="match status" value="1"/>
</dbReference>
<name>A0A0K9PMQ1_ZOSMR</name>
<dbReference type="PROSITE" id="PS50089">
    <property type="entry name" value="ZF_RING_2"/>
    <property type="match status" value="1"/>
</dbReference>
<comment type="caution">
    <text evidence="8">The sequence shown here is derived from an EMBL/GenBank/DDBJ whole genome shotgun (WGS) entry which is preliminary data.</text>
</comment>
<keyword evidence="1" id="KW-0479">Metal-binding</keyword>
<sequence>MDTDASASGVSSFHGDRLGFGKMKFGCTHYRRRCKIRAPCCDAIFSCRHCHNDSTNGAHELPRHDVQRVVCLICDTEQQASQVCSNCSVNMGEYYCDVCKFYDDDIQKGQYHCNDCGICRVGGKEHFFHCQKCGSCYSVSLRDKHLCVENSMKQHCPICYDYLFDSIRKTNVLNCGHTMHMQCMDEMLKHKQFACPICSKTMVDMSHIWRILDREQLSCQRITVTRRFVHLFFFAFHITL</sequence>
<reference evidence="9" key="1">
    <citation type="journal article" date="2016" name="Nature">
        <title>The genome of the seagrass Zostera marina reveals angiosperm adaptation to the sea.</title>
        <authorList>
            <person name="Olsen J.L."/>
            <person name="Rouze P."/>
            <person name="Verhelst B."/>
            <person name="Lin Y.-C."/>
            <person name="Bayer T."/>
            <person name="Collen J."/>
            <person name="Dattolo E."/>
            <person name="De Paoli E."/>
            <person name="Dittami S."/>
            <person name="Maumus F."/>
            <person name="Michel G."/>
            <person name="Kersting A."/>
            <person name="Lauritano C."/>
            <person name="Lohaus R."/>
            <person name="Toepel M."/>
            <person name="Tonon T."/>
            <person name="Vanneste K."/>
            <person name="Amirebrahimi M."/>
            <person name="Brakel J."/>
            <person name="Bostroem C."/>
            <person name="Chovatia M."/>
            <person name="Grimwood J."/>
            <person name="Jenkins J.W."/>
            <person name="Jueterbock A."/>
            <person name="Mraz A."/>
            <person name="Stam W.T."/>
            <person name="Tice H."/>
            <person name="Bornberg-Bauer E."/>
            <person name="Green P.J."/>
            <person name="Pearson G.A."/>
            <person name="Procaccini G."/>
            <person name="Duarte C.M."/>
            <person name="Schmutz J."/>
            <person name="Reusch T.B.H."/>
            <person name="Van de Peer Y."/>
        </authorList>
    </citation>
    <scope>NUCLEOTIDE SEQUENCE [LARGE SCALE GENOMIC DNA]</scope>
    <source>
        <strain evidence="9">cv. Finnish</strain>
    </source>
</reference>
<dbReference type="InterPro" id="IPR001841">
    <property type="entry name" value="Znf_RING"/>
</dbReference>
<feature type="domain" description="RING-type" evidence="5">
    <location>
        <begin position="156"/>
        <end position="199"/>
    </location>
</feature>
<organism evidence="8 9">
    <name type="scientific">Zostera marina</name>
    <name type="common">Eelgrass</name>
    <dbReference type="NCBI Taxonomy" id="29655"/>
    <lineage>
        <taxon>Eukaryota</taxon>
        <taxon>Viridiplantae</taxon>
        <taxon>Streptophyta</taxon>
        <taxon>Embryophyta</taxon>
        <taxon>Tracheophyta</taxon>
        <taxon>Spermatophyta</taxon>
        <taxon>Magnoliopsida</taxon>
        <taxon>Liliopsida</taxon>
        <taxon>Zosteraceae</taxon>
        <taxon>Zostera</taxon>
    </lineage>
</organism>
<evidence type="ECO:0000256" key="3">
    <source>
        <dbReference type="ARBA" id="ARBA00022833"/>
    </source>
</evidence>
<dbReference type="InterPro" id="IPR037274">
    <property type="entry name" value="Znf_CHY_sf"/>
</dbReference>
<dbReference type="InterPro" id="IPR037275">
    <property type="entry name" value="Znf_CTCHY_sf"/>
</dbReference>
<dbReference type="GO" id="GO:0006511">
    <property type="term" value="P:ubiquitin-dependent protein catabolic process"/>
    <property type="evidence" value="ECO:0000318"/>
    <property type="project" value="GO_Central"/>
</dbReference>
<dbReference type="Pfam" id="PF05495">
    <property type="entry name" value="zf-CHY"/>
    <property type="match status" value="1"/>
</dbReference>
<dbReference type="SUPFAM" id="SSF161245">
    <property type="entry name" value="Zinc hairpin stack"/>
    <property type="match status" value="1"/>
</dbReference>
<dbReference type="GO" id="GO:0005634">
    <property type="term" value="C:nucleus"/>
    <property type="evidence" value="ECO:0000318"/>
    <property type="project" value="GO_Central"/>
</dbReference>
<accession>A0A0K9PMQ1</accession>
<feature type="domain" description="CTCHY-type" evidence="7">
    <location>
        <begin position="91"/>
        <end position="155"/>
    </location>
</feature>
<keyword evidence="2 4" id="KW-0863">Zinc-finger</keyword>
<dbReference type="Pfam" id="PF13639">
    <property type="entry name" value="zf-RING_2"/>
    <property type="match status" value="1"/>
</dbReference>
<evidence type="ECO:0000256" key="2">
    <source>
        <dbReference type="ARBA" id="ARBA00022771"/>
    </source>
</evidence>
<dbReference type="OMA" id="VWRRMDE"/>
<evidence type="ECO:0000256" key="4">
    <source>
        <dbReference type="PROSITE-ProRule" id="PRU00601"/>
    </source>
</evidence>